<dbReference type="Gene3D" id="3.30.700.10">
    <property type="entry name" value="Glycoprotein, Type 4 Pilin"/>
    <property type="match status" value="1"/>
</dbReference>
<proteinExistence type="predicted"/>
<keyword evidence="2" id="KW-0472">Membrane</keyword>
<feature type="domain" description="Type II secretion system protein GspG C-terminal" evidence="3">
    <location>
        <begin position="45"/>
        <end position="132"/>
    </location>
</feature>
<keyword evidence="2" id="KW-1133">Transmembrane helix</keyword>
<protein>
    <submittedName>
        <fullName evidence="4">Type II secretion system protein GspG</fullName>
    </submittedName>
</protein>
<comment type="caution">
    <text evidence="4">The sequence shown here is derived from an EMBL/GenBank/DDBJ whole genome shotgun (WGS) entry which is preliminary data.</text>
</comment>
<evidence type="ECO:0000256" key="2">
    <source>
        <dbReference type="SAM" id="Phobius"/>
    </source>
</evidence>
<name>A0A540X7I6_9BACT</name>
<dbReference type="Pfam" id="PF08334">
    <property type="entry name" value="T2SSG"/>
    <property type="match status" value="1"/>
</dbReference>
<feature type="transmembrane region" description="Helical" evidence="2">
    <location>
        <begin position="20"/>
        <end position="41"/>
    </location>
</feature>
<dbReference type="AlphaFoldDB" id="A0A540X7I6"/>
<dbReference type="InterPro" id="IPR013545">
    <property type="entry name" value="T2SS_protein-GspG_C"/>
</dbReference>
<evidence type="ECO:0000313" key="4">
    <source>
        <dbReference type="EMBL" id="TQF17168.1"/>
    </source>
</evidence>
<dbReference type="InterPro" id="IPR045584">
    <property type="entry name" value="Pilin-like"/>
</dbReference>
<dbReference type="OrthoDB" id="5520932at2"/>
<dbReference type="SUPFAM" id="SSF54523">
    <property type="entry name" value="Pili subunits"/>
    <property type="match status" value="1"/>
</dbReference>
<reference evidence="4 5" key="1">
    <citation type="submission" date="2019-06" db="EMBL/GenBank/DDBJ databases">
        <authorList>
            <person name="Livingstone P."/>
            <person name="Whitworth D."/>
        </authorList>
    </citation>
    <scope>NUCLEOTIDE SEQUENCE [LARGE SCALE GENOMIC DNA]</scope>
    <source>
        <strain evidence="4 5">AM401</strain>
    </source>
</reference>
<evidence type="ECO:0000259" key="3">
    <source>
        <dbReference type="Pfam" id="PF08334"/>
    </source>
</evidence>
<keyword evidence="2" id="KW-0812">Transmembrane</keyword>
<gene>
    <name evidence="4" type="ORF">FJV41_04355</name>
</gene>
<organism evidence="4 5">
    <name type="scientific">Myxococcus llanfairpwllgwyngyllgogerychwyrndrobwllllantysiliogogogochensis</name>
    <dbReference type="NCBI Taxonomy" id="2590453"/>
    <lineage>
        <taxon>Bacteria</taxon>
        <taxon>Pseudomonadati</taxon>
        <taxon>Myxococcota</taxon>
        <taxon>Myxococcia</taxon>
        <taxon>Myxococcales</taxon>
        <taxon>Cystobacterineae</taxon>
        <taxon>Myxococcaceae</taxon>
        <taxon>Myxococcus</taxon>
    </lineage>
</organism>
<accession>A0A540X7I6</accession>
<dbReference type="Proteomes" id="UP000315369">
    <property type="component" value="Unassembled WGS sequence"/>
</dbReference>
<dbReference type="RefSeq" id="WP_141641130.1">
    <property type="nucleotide sequence ID" value="NZ_VIFM01000011.1"/>
</dbReference>
<evidence type="ECO:0000256" key="1">
    <source>
        <dbReference type="SAM" id="MobiDB-lite"/>
    </source>
</evidence>
<sequence length="147" mass="16499">MNEMLPRRTLRHSLRQVLPILLFLSAGVAAFVLPLFFWIVLSECRGESRHSRAELDLKNIKSAVRLYQRKTGQLPTHAEGLQLLVDQGVLDELPLDPWVNPYQYTLRGAWVELRSLGSDGVGGGEGNDQDIELTFPVSPLPEDSPRP</sequence>
<dbReference type="EMBL" id="VIFM01000011">
    <property type="protein sequence ID" value="TQF17168.1"/>
    <property type="molecule type" value="Genomic_DNA"/>
</dbReference>
<evidence type="ECO:0000313" key="5">
    <source>
        <dbReference type="Proteomes" id="UP000315369"/>
    </source>
</evidence>
<keyword evidence="5" id="KW-1185">Reference proteome</keyword>
<feature type="region of interest" description="Disordered" evidence="1">
    <location>
        <begin position="121"/>
        <end position="147"/>
    </location>
</feature>